<proteinExistence type="predicted"/>
<comment type="caution">
    <text evidence="1">The sequence shown here is derived from an EMBL/GenBank/DDBJ whole genome shotgun (WGS) entry which is preliminary data.</text>
</comment>
<dbReference type="EMBL" id="ACDX02000002">
    <property type="protein sequence ID" value="EFC89426.1"/>
    <property type="molecule type" value="Genomic_DNA"/>
</dbReference>
<evidence type="ECO:0000313" key="1">
    <source>
        <dbReference type="EMBL" id="EFC89426.1"/>
    </source>
</evidence>
<sequence length="45" mass="5050">MVVEKAQDEKVKSGEATIVKRISVSLTPEHGTISFYLPPQYFVLL</sequence>
<name>D2ZTA6_NEIM2</name>
<dbReference type="AlphaFoldDB" id="D2ZTA6"/>
<evidence type="ECO:0000313" key="2">
    <source>
        <dbReference type="Proteomes" id="UP000003344"/>
    </source>
</evidence>
<accession>D2ZTA6</accession>
<dbReference type="STRING" id="546266.NEIMUCOT_03842"/>
<gene>
    <name evidence="1" type="ORF">NEIMUCOT_03842</name>
</gene>
<organism evidence="1 2">
    <name type="scientific">Neisseria mucosa (strain ATCC 25996 / DSM 4631 / NCTC 10774 / M26)</name>
    <dbReference type="NCBI Taxonomy" id="546266"/>
    <lineage>
        <taxon>Bacteria</taxon>
        <taxon>Pseudomonadati</taxon>
        <taxon>Pseudomonadota</taxon>
        <taxon>Betaproteobacteria</taxon>
        <taxon>Neisseriales</taxon>
        <taxon>Neisseriaceae</taxon>
        <taxon>Neisseria</taxon>
    </lineage>
</organism>
<protein>
    <submittedName>
        <fullName evidence="1">Uncharacterized protein</fullName>
    </submittedName>
</protein>
<reference evidence="1 2" key="1">
    <citation type="submission" date="2009-10" db="EMBL/GenBank/DDBJ databases">
        <authorList>
            <person name="Weinstock G."/>
            <person name="Sodergren E."/>
            <person name="Clifton S."/>
            <person name="Fulton L."/>
            <person name="Fulton B."/>
            <person name="Courtney L."/>
            <person name="Fronick C."/>
            <person name="Harrison M."/>
            <person name="Strong C."/>
            <person name="Farmer C."/>
            <person name="Delahaunty K."/>
            <person name="Markovic C."/>
            <person name="Hall O."/>
            <person name="Minx P."/>
            <person name="Tomlinson C."/>
            <person name="Mitreva M."/>
            <person name="Nelson J."/>
            <person name="Hou S."/>
            <person name="Wollam A."/>
            <person name="Pepin K.H."/>
            <person name="Johnson M."/>
            <person name="Bhonagiri V."/>
            <person name="Nash W.E."/>
            <person name="Warren W."/>
            <person name="Chinwalla A."/>
            <person name="Mardis E.R."/>
            <person name="Wilson R.K."/>
        </authorList>
    </citation>
    <scope>NUCLEOTIDE SEQUENCE [LARGE SCALE GENOMIC DNA]</scope>
    <source>
        <strain evidence="2">ATCC 25996 / DSM 4631 / NCTC 10774 / M26</strain>
    </source>
</reference>
<dbReference type="Proteomes" id="UP000003344">
    <property type="component" value="Unassembled WGS sequence"/>
</dbReference>